<dbReference type="OrthoDB" id="10485501at2759"/>
<evidence type="ECO:0000313" key="2">
    <source>
        <dbReference type="EMBL" id="KAF9778887.1"/>
    </source>
</evidence>
<protein>
    <submittedName>
        <fullName evidence="2">Uncharacterized protein</fullName>
    </submittedName>
</protein>
<reference evidence="2" key="2">
    <citation type="submission" date="2020-11" db="EMBL/GenBank/DDBJ databases">
        <authorList>
            <consortium name="DOE Joint Genome Institute"/>
            <person name="Kuo A."/>
            <person name="Miyauchi S."/>
            <person name="Kiss E."/>
            <person name="Drula E."/>
            <person name="Kohler A."/>
            <person name="Sanchez-Garcia M."/>
            <person name="Andreopoulos B."/>
            <person name="Barry K.W."/>
            <person name="Bonito G."/>
            <person name="Buee M."/>
            <person name="Carver A."/>
            <person name="Chen C."/>
            <person name="Cichocki N."/>
            <person name="Clum A."/>
            <person name="Culley D."/>
            <person name="Crous P.W."/>
            <person name="Fauchery L."/>
            <person name="Girlanda M."/>
            <person name="Hayes R."/>
            <person name="Keri Z."/>
            <person name="Labutti K."/>
            <person name="Lipzen A."/>
            <person name="Lombard V."/>
            <person name="Magnuson J."/>
            <person name="Maillard F."/>
            <person name="Morin E."/>
            <person name="Murat C."/>
            <person name="Nolan M."/>
            <person name="Ohm R."/>
            <person name="Pangilinan J."/>
            <person name="Pereira M."/>
            <person name="Perotto S."/>
            <person name="Peter M."/>
            <person name="Riley R."/>
            <person name="Sitrit Y."/>
            <person name="Stielow B."/>
            <person name="Szollosi G."/>
            <person name="Zifcakova L."/>
            <person name="Stursova M."/>
            <person name="Spatafora J.W."/>
            <person name="Tedersoo L."/>
            <person name="Vaario L.-M."/>
            <person name="Yamada A."/>
            <person name="Yan M."/>
            <person name="Wang P."/>
            <person name="Xu J."/>
            <person name="Bruns T."/>
            <person name="Baldrian P."/>
            <person name="Vilgalys R."/>
            <person name="Henrissat B."/>
            <person name="Grigoriev I.V."/>
            <person name="Hibbett D."/>
            <person name="Nagy L.G."/>
            <person name="Martin F.M."/>
        </authorList>
    </citation>
    <scope>NUCLEOTIDE SEQUENCE</scope>
    <source>
        <strain evidence="2">UH-Tt-Lm1</strain>
    </source>
</reference>
<organism evidence="2 3">
    <name type="scientific">Thelephora terrestris</name>
    <dbReference type="NCBI Taxonomy" id="56493"/>
    <lineage>
        <taxon>Eukaryota</taxon>
        <taxon>Fungi</taxon>
        <taxon>Dikarya</taxon>
        <taxon>Basidiomycota</taxon>
        <taxon>Agaricomycotina</taxon>
        <taxon>Agaricomycetes</taxon>
        <taxon>Thelephorales</taxon>
        <taxon>Thelephoraceae</taxon>
        <taxon>Thelephora</taxon>
    </lineage>
</organism>
<keyword evidence="3" id="KW-1185">Reference proteome</keyword>
<feature type="transmembrane region" description="Helical" evidence="1">
    <location>
        <begin position="150"/>
        <end position="170"/>
    </location>
</feature>
<dbReference type="EMBL" id="WIUZ02000021">
    <property type="protein sequence ID" value="KAF9778887.1"/>
    <property type="molecule type" value="Genomic_DNA"/>
</dbReference>
<evidence type="ECO:0000256" key="1">
    <source>
        <dbReference type="SAM" id="Phobius"/>
    </source>
</evidence>
<comment type="caution">
    <text evidence="2">The sequence shown here is derived from an EMBL/GenBank/DDBJ whole genome shotgun (WGS) entry which is preliminary data.</text>
</comment>
<accession>A0A9P6H4B4</accession>
<dbReference type="AlphaFoldDB" id="A0A9P6H4B4"/>
<keyword evidence="1" id="KW-1133">Transmembrane helix</keyword>
<reference evidence="2" key="1">
    <citation type="journal article" date="2020" name="Nat. Commun.">
        <title>Large-scale genome sequencing of mycorrhizal fungi provides insights into the early evolution of symbiotic traits.</title>
        <authorList>
            <person name="Miyauchi S."/>
            <person name="Kiss E."/>
            <person name="Kuo A."/>
            <person name="Drula E."/>
            <person name="Kohler A."/>
            <person name="Sanchez-Garcia M."/>
            <person name="Morin E."/>
            <person name="Andreopoulos B."/>
            <person name="Barry K.W."/>
            <person name="Bonito G."/>
            <person name="Buee M."/>
            <person name="Carver A."/>
            <person name="Chen C."/>
            <person name="Cichocki N."/>
            <person name="Clum A."/>
            <person name="Culley D."/>
            <person name="Crous P.W."/>
            <person name="Fauchery L."/>
            <person name="Girlanda M."/>
            <person name="Hayes R.D."/>
            <person name="Keri Z."/>
            <person name="LaButti K."/>
            <person name="Lipzen A."/>
            <person name="Lombard V."/>
            <person name="Magnuson J."/>
            <person name="Maillard F."/>
            <person name="Murat C."/>
            <person name="Nolan M."/>
            <person name="Ohm R.A."/>
            <person name="Pangilinan J."/>
            <person name="Pereira M.F."/>
            <person name="Perotto S."/>
            <person name="Peter M."/>
            <person name="Pfister S."/>
            <person name="Riley R."/>
            <person name="Sitrit Y."/>
            <person name="Stielow J.B."/>
            <person name="Szollosi G."/>
            <person name="Zifcakova L."/>
            <person name="Stursova M."/>
            <person name="Spatafora J.W."/>
            <person name="Tedersoo L."/>
            <person name="Vaario L.M."/>
            <person name="Yamada A."/>
            <person name="Yan M."/>
            <person name="Wang P."/>
            <person name="Xu J."/>
            <person name="Bruns T."/>
            <person name="Baldrian P."/>
            <person name="Vilgalys R."/>
            <person name="Dunand C."/>
            <person name="Henrissat B."/>
            <person name="Grigoriev I.V."/>
            <person name="Hibbett D."/>
            <person name="Nagy L.G."/>
            <person name="Martin F.M."/>
        </authorList>
    </citation>
    <scope>NUCLEOTIDE SEQUENCE</scope>
    <source>
        <strain evidence="2">UH-Tt-Lm1</strain>
    </source>
</reference>
<sequence length="244" mass="25686">MHPSSEKSPLLPRIGIPPVNIIPFPQIVTPAATPHCSYYPHPSDSPASPLSPPASILIEDRRYLPQPATSSFPRRTLRWSRLPPLIPKGLTLAAFIQASLSGAASALGWDMVTGCLLYAPNESLNVLPTIFPNPTPSQQTLGMTCGTSSAYGLLLCIILTAISSLVYMHSHQRSKSTALSSPGSSGPSLKVNFATFAMAPMACLLASTLSAVLLFVDVSATFGTVCHLGSALCTSVGIIAYLLK</sequence>
<name>A0A9P6H4B4_9AGAM</name>
<proteinExistence type="predicted"/>
<dbReference type="Proteomes" id="UP000736335">
    <property type="component" value="Unassembled WGS sequence"/>
</dbReference>
<feature type="transmembrane region" description="Helical" evidence="1">
    <location>
        <begin position="222"/>
        <end position="243"/>
    </location>
</feature>
<keyword evidence="1" id="KW-0812">Transmembrane</keyword>
<feature type="transmembrane region" description="Helical" evidence="1">
    <location>
        <begin position="191"/>
        <end position="216"/>
    </location>
</feature>
<evidence type="ECO:0000313" key="3">
    <source>
        <dbReference type="Proteomes" id="UP000736335"/>
    </source>
</evidence>
<keyword evidence="1" id="KW-0472">Membrane</keyword>
<gene>
    <name evidence="2" type="ORF">BJ322DRAFT_459840</name>
</gene>